<reference evidence="1 2" key="1">
    <citation type="submission" date="2013-01" db="EMBL/GenBank/DDBJ databases">
        <authorList>
            <person name="Harkins D.M."/>
            <person name="Durkin A.S."/>
            <person name="Brinkac L.M."/>
            <person name="Haft D.H."/>
            <person name="Selengut J.D."/>
            <person name="Sanka R."/>
            <person name="DePew J."/>
            <person name="Purushe J."/>
            <person name="Tulsiani S.M."/>
            <person name="Graham G.C."/>
            <person name="Burns M.-A."/>
            <person name="Dohnt M.F."/>
            <person name="Smythe L.D."/>
            <person name="McKay D.B."/>
            <person name="Craig S.B."/>
            <person name="Vinetz J.M."/>
            <person name="Sutton G.G."/>
            <person name="Nierman W.C."/>
            <person name="Fouts D.E."/>
        </authorList>
    </citation>
    <scope>NUCLEOTIDE SEQUENCE [LARGE SCALE GENOMIC DNA]</scope>
    <source>
        <strain evidence="1 2">LT2156</strain>
    </source>
</reference>
<organism evidence="1 2">
    <name type="scientific">Leptospira interrogans serovar Zanoni str. LT2156</name>
    <dbReference type="NCBI Taxonomy" id="1001601"/>
    <lineage>
        <taxon>Bacteria</taxon>
        <taxon>Pseudomonadati</taxon>
        <taxon>Spirochaetota</taxon>
        <taxon>Spirochaetia</taxon>
        <taxon>Leptospirales</taxon>
        <taxon>Leptospiraceae</taxon>
        <taxon>Leptospira</taxon>
    </lineage>
</organism>
<protein>
    <submittedName>
        <fullName evidence="1">Uncharacterized protein</fullName>
    </submittedName>
</protein>
<accession>M6HRQ1</accession>
<comment type="caution">
    <text evidence="1">The sequence shown here is derived from an EMBL/GenBank/DDBJ whole genome shotgun (WGS) entry which is preliminary data.</text>
</comment>
<name>M6HRQ1_LEPIR</name>
<evidence type="ECO:0000313" key="2">
    <source>
        <dbReference type="Proteomes" id="UP000012089"/>
    </source>
</evidence>
<sequence length="107" mass="12612">MIPSRVQKAIDYVDRKNNGLIWLDEVVVAISSPEFGKDKVADLIYYDQKRRYMEIRAMNQVRHVFIRKELESDSAWIQTTLDYLDNVSAKKPEFSALADTLRRFQNE</sequence>
<evidence type="ECO:0000313" key="1">
    <source>
        <dbReference type="EMBL" id="EMM93601.1"/>
    </source>
</evidence>
<proteinExistence type="predicted"/>
<dbReference type="AlphaFoldDB" id="M6HRQ1"/>
<dbReference type="EMBL" id="AFMF02000038">
    <property type="protein sequence ID" value="EMM93601.1"/>
    <property type="molecule type" value="Genomic_DNA"/>
</dbReference>
<gene>
    <name evidence="1" type="ORF">LEP1GSC158_4449</name>
</gene>
<dbReference type="Proteomes" id="UP000012089">
    <property type="component" value="Unassembled WGS sequence"/>
</dbReference>